<evidence type="ECO:0000256" key="2">
    <source>
        <dbReference type="PIRSR" id="PIRSR601461-1"/>
    </source>
</evidence>
<dbReference type="PROSITE" id="PS51767">
    <property type="entry name" value="PEPTIDASE_A1"/>
    <property type="match status" value="1"/>
</dbReference>
<keyword evidence="6" id="KW-1185">Reference proteome</keyword>
<dbReference type="FunCoup" id="G7DUR2">
    <property type="interactions" value="38"/>
</dbReference>
<evidence type="ECO:0000313" key="6">
    <source>
        <dbReference type="Proteomes" id="UP000009131"/>
    </source>
</evidence>
<sequence>MICKIAFALLLACDHVASAAHIHLPIERVATFRRSRINHTLTTSGRRRLLARNHATIPVTTELSGQIDLGYYVMLSIGTPAQQLPILLDSGSADFQVQIYGNGFQTQQSSTFQDSGAPFQIQYASGSASGTTVTDVVALGPFSVAQQAFGAITSTSEIVTPAVGILGLGFEAISSNQQMPWAQNLIPQLDQPLMAFYFSRTQGGSTFSLGATDQSHYSGEIEWVPVTQAAWWQIEASSISVNGQIAVESSIKCIIDTGSSYAYTTPEIAAAIYAQIEGSQALDSPELPQGSYSIPCDYSGVISLSFGTLQVSFNPQDLNIGSSGTGACVGGIIGEDLIGGGFLLGDVFIKAAYLVLAFQGPGGPPAVGFAKPR</sequence>
<evidence type="ECO:0000256" key="1">
    <source>
        <dbReference type="ARBA" id="ARBA00007447"/>
    </source>
</evidence>
<comment type="caution">
    <text evidence="5">The sequence shown here is derived from an EMBL/GenBank/DDBJ whole genome shotgun (WGS) entry which is preliminary data.</text>
</comment>
<gene>
    <name evidence="5" type="primary">Mo00972</name>
    <name evidence="5" type="ORF">E5Q_00972</name>
</gene>
<feature type="signal peptide" evidence="3">
    <location>
        <begin position="1"/>
        <end position="19"/>
    </location>
</feature>
<comment type="similarity">
    <text evidence="1">Belongs to the peptidase A1 family.</text>
</comment>
<dbReference type="OMA" id="ICKIAFA"/>
<dbReference type="RefSeq" id="XP_014565811.1">
    <property type="nucleotide sequence ID" value="XM_014710325.1"/>
</dbReference>
<name>G7DUR2_MIXOS</name>
<dbReference type="SUPFAM" id="SSF50630">
    <property type="entry name" value="Acid proteases"/>
    <property type="match status" value="1"/>
</dbReference>
<feature type="chain" id="PRO_5009955509" description="Peptidase A1 domain-containing protein" evidence="3">
    <location>
        <begin position="20"/>
        <end position="373"/>
    </location>
</feature>
<dbReference type="Proteomes" id="UP000009131">
    <property type="component" value="Unassembled WGS sequence"/>
</dbReference>
<reference evidence="5 6" key="1">
    <citation type="journal article" date="2011" name="J. Gen. Appl. Microbiol.">
        <title>Draft genome sequencing of the enigmatic basidiomycete Mixia osmundae.</title>
        <authorList>
            <person name="Nishida H."/>
            <person name="Nagatsuka Y."/>
            <person name="Sugiyama J."/>
        </authorList>
    </citation>
    <scope>NUCLEOTIDE SEQUENCE [LARGE SCALE GENOMIC DNA]</scope>
    <source>
        <strain evidence="6">CBS 9802 / IAM 14324 / JCM 22182 / KY 12970</strain>
    </source>
</reference>
<evidence type="ECO:0000259" key="4">
    <source>
        <dbReference type="PROSITE" id="PS51767"/>
    </source>
</evidence>
<proteinExistence type="inferred from homology"/>
<evidence type="ECO:0000256" key="3">
    <source>
        <dbReference type="SAM" id="SignalP"/>
    </source>
</evidence>
<dbReference type="InterPro" id="IPR001461">
    <property type="entry name" value="Aspartic_peptidase_A1"/>
</dbReference>
<dbReference type="InterPro" id="IPR021109">
    <property type="entry name" value="Peptidase_aspartic_dom_sf"/>
</dbReference>
<dbReference type="PRINTS" id="PR00792">
    <property type="entry name" value="PEPSIN"/>
</dbReference>
<feature type="active site" evidence="2">
    <location>
        <position position="256"/>
    </location>
</feature>
<feature type="domain" description="Peptidase A1" evidence="4">
    <location>
        <begin position="71"/>
        <end position="370"/>
    </location>
</feature>
<dbReference type="CDD" id="cd05471">
    <property type="entry name" value="pepsin_like"/>
    <property type="match status" value="1"/>
</dbReference>
<feature type="active site" evidence="2">
    <location>
        <position position="89"/>
    </location>
</feature>
<dbReference type="Pfam" id="PF00026">
    <property type="entry name" value="Asp"/>
    <property type="match status" value="1"/>
</dbReference>
<dbReference type="OrthoDB" id="2747330at2759"/>
<dbReference type="PANTHER" id="PTHR47966">
    <property type="entry name" value="BETA-SITE APP-CLEAVING ENZYME, ISOFORM A-RELATED"/>
    <property type="match status" value="1"/>
</dbReference>
<dbReference type="GO" id="GO:0004190">
    <property type="term" value="F:aspartic-type endopeptidase activity"/>
    <property type="evidence" value="ECO:0007669"/>
    <property type="project" value="InterPro"/>
</dbReference>
<dbReference type="InterPro" id="IPR034164">
    <property type="entry name" value="Pepsin-like_dom"/>
</dbReference>
<keyword evidence="3" id="KW-0732">Signal</keyword>
<dbReference type="Gene3D" id="2.40.70.10">
    <property type="entry name" value="Acid Proteases"/>
    <property type="match status" value="2"/>
</dbReference>
<dbReference type="HOGENOM" id="CLU_013253_1_4_1"/>
<evidence type="ECO:0000313" key="5">
    <source>
        <dbReference type="EMBL" id="GAA94322.1"/>
    </source>
</evidence>
<reference evidence="5 6" key="2">
    <citation type="journal article" date="2012" name="Open Biol.">
        <title>Characteristics of nucleosomes and linker DNA regions on the genome of the basidiomycete Mixia osmundae revealed by mono- and dinucleosome mapping.</title>
        <authorList>
            <person name="Nishida H."/>
            <person name="Kondo S."/>
            <person name="Matsumoto T."/>
            <person name="Suzuki Y."/>
            <person name="Yoshikawa H."/>
            <person name="Taylor T.D."/>
            <person name="Sugiyama J."/>
        </authorList>
    </citation>
    <scope>NUCLEOTIDE SEQUENCE [LARGE SCALE GENOMIC DNA]</scope>
    <source>
        <strain evidence="6">CBS 9802 / IAM 14324 / JCM 22182 / KY 12970</strain>
    </source>
</reference>
<dbReference type="EMBL" id="BABT02000032">
    <property type="protein sequence ID" value="GAA94322.1"/>
    <property type="molecule type" value="Genomic_DNA"/>
</dbReference>
<dbReference type="InParanoid" id="G7DUR2"/>
<accession>G7DUR2</accession>
<dbReference type="InterPro" id="IPR033121">
    <property type="entry name" value="PEPTIDASE_A1"/>
</dbReference>
<organism evidence="5 6">
    <name type="scientific">Mixia osmundae (strain CBS 9802 / IAM 14324 / JCM 22182 / KY 12970)</name>
    <dbReference type="NCBI Taxonomy" id="764103"/>
    <lineage>
        <taxon>Eukaryota</taxon>
        <taxon>Fungi</taxon>
        <taxon>Dikarya</taxon>
        <taxon>Basidiomycota</taxon>
        <taxon>Pucciniomycotina</taxon>
        <taxon>Mixiomycetes</taxon>
        <taxon>Mixiales</taxon>
        <taxon>Mixiaceae</taxon>
        <taxon>Mixia</taxon>
    </lineage>
</organism>
<dbReference type="eggNOG" id="KOG1339">
    <property type="taxonomic scope" value="Eukaryota"/>
</dbReference>
<dbReference type="GO" id="GO:0006508">
    <property type="term" value="P:proteolysis"/>
    <property type="evidence" value="ECO:0007669"/>
    <property type="project" value="InterPro"/>
</dbReference>
<dbReference type="AlphaFoldDB" id="G7DUR2"/>
<protein>
    <recommendedName>
        <fullName evidence="4">Peptidase A1 domain-containing protein</fullName>
    </recommendedName>
</protein>
<dbReference type="PANTHER" id="PTHR47966:SF51">
    <property type="entry name" value="BETA-SITE APP-CLEAVING ENZYME, ISOFORM A-RELATED"/>
    <property type="match status" value="1"/>
</dbReference>